<keyword evidence="1" id="KW-1133">Transmembrane helix</keyword>
<proteinExistence type="predicted"/>
<evidence type="ECO:0000313" key="2">
    <source>
        <dbReference type="EMBL" id="TBU31238.1"/>
    </source>
</evidence>
<dbReference type="EMBL" id="ML143400">
    <property type="protein sequence ID" value="TBU31238.1"/>
    <property type="molecule type" value="Genomic_DNA"/>
</dbReference>
<dbReference type="OrthoDB" id="2754473at2759"/>
<dbReference type="Proteomes" id="UP000292957">
    <property type="component" value="Unassembled WGS sequence"/>
</dbReference>
<accession>A0A4Q9MVF1</accession>
<dbReference type="AlphaFoldDB" id="A0A4Q9MVF1"/>
<organism evidence="2">
    <name type="scientific">Dichomitus squalens</name>
    <dbReference type="NCBI Taxonomy" id="114155"/>
    <lineage>
        <taxon>Eukaryota</taxon>
        <taxon>Fungi</taxon>
        <taxon>Dikarya</taxon>
        <taxon>Basidiomycota</taxon>
        <taxon>Agaricomycotina</taxon>
        <taxon>Agaricomycetes</taxon>
        <taxon>Polyporales</taxon>
        <taxon>Polyporaceae</taxon>
        <taxon>Dichomitus</taxon>
    </lineage>
</organism>
<keyword evidence="1" id="KW-0472">Membrane</keyword>
<sequence>MHRVLRVESRCRGYILTILMRDGAFYFAVLLVCHVCNISTCLLSQSAYRGISVTTTNVIASTLMTRLMLNLRNPKLLEHQYRVPTDLTEFLSHSDPISSLQSSSLA</sequence>
<reference evidence="2" key="1">
    <citation type="submission" date="2019-01" db="EMBL/GenBank/DDBJ databases">
        <title>Draft genome sequences of three monokaryotic isolates of the white-rot basidiomycete fungus Dichomitus squalens.</title>
        <authorList>
            <consortium name="DOE Joint Genome Institute"/>
            <person name="Lopez S.C."/>
            <person name="Andreopoulos B."/>
            <person name="Pangilinan J."/>
            <person name="Lipzen A."/>
            <person name="Riley R."/>
            <person name="Ahrendt S."/>
            <person name="Ng V."/>
            <person name="Barry K."/>
            <person name="Daum C."/>
            <person name="Grigoriev I.V."/>
            <person name="Hilden K.S."/>
            <person name="Makela M.R."/>
            <person name="de Vries R.P."/>
        </authorList>
    </citation>
    <scope>NUCLEOTIDE SEQUENCE [LARGE SCALE GENOMIC DNA]</scope>
    <source>
        <strain evidence="2">OM18370.1</strain>
    </source>
</reference>
<keyword evidence="1" id="KW-0812">Transmembrane</keyword>
<gene>
    <name evidence="2" type="ORF">BD311DRAFT_132658</name>
</gene>
<feature type="transmembrane region" description="Helical" evidence="1">
    <location>
        <begin position="24"/>
        <end position="45"/>
    </location>
</feature>
<name>A0A4Q9MVF1_9APHY</name>
<evidence type="ECO:0000256" key="1">
    <source>
        <dbReference type="SAM" id="Phobius"/>
    </source>
</evidence>
<protein>
    <submittedName>
        <fullName evidence="2">Uncharacterized protein</fullName>
    </submittedName>
</protein>